<protein>
    <submittedName>
        <fullName evidence="1">Uncharacterized protein</fullName>
    </submittedName>
</protein>
<organism evidence="1 2">
    <name type="scientific">Luteolibacter luteus</name>
    <dbReference type="NCBI Taxonomy" id="2728835"/>
    <lineage>
        <taxon>Bacteria</taxon>
        <taxon>Pseudomonadati</taxon>
        <taxon>Verrucomicrobiota</taxon>
        <taxon>Verrucomicrobiia</taxon>
        <taxon>Verrucomicrobiales</taxon>
        <taxon>Verrucomicrobiaceae</taxon>
        <taxon>Luteolibacter</taxon>
    </lineage>
</organism>
<gene>
    <name evidence="1" type="ORF">HHL09_09270</name>
</gene>
<sequence>MSEPVSKSFDYRSMLVRYLTLVGEQEGIDYLSEQDGRFTPEEMEEMQRLLAEAGDH</sequence>
<name>A0A858RIT3_9BACT</name>
<reference evidence="1 2" key="1">
    <citation type="submission" date="2020-04" db="EMBL/GenBank/DDBJ databases">
        <title>Luteolibacter sp. G-1-1-1 isolated from soil.</title>
        <authorList>
            <person name="Dahal R.H."/>
        </authorList>
    </citation>
    <scope>NUCLEOTIDE SEQUENCE [LARGE SCALE GENOMIC DNA]</scope>
    <source>
        <strain evidence="1 2">G-1-1-1</strain>
    </source>
</reference>
<evidence type="ECO:0000313" key="1">
    <source>
        <dbReference type="EMBL" id="QJE95963.1"/>
    </source>
</evidence>
<dbReference type="EMBL" id="CP051774">
    <property type="protein sequence ID" value="QJE95963.1"/>
    <property type="molecule type" value="Genomic_DNA"/>
</dbReference>
<proteinExistence type="predicted"/>
<dbReference type="KEGG" id="luo:HHL09_09270"/>
<accession>A0A858RIT3</accession>
<keyword evidence="2" id="KW-1185">Reference proteome</keyword>
<dbReference type="RefSeq" id="WP_169454276.1">
    <property type="nucleotide sequence ID" value="NZ_CP051774.1"/>
</dbReference>
<dbReference type="AlphaFoldDB" id="A0A858RIT3"/>
<dbReference type="Proteomes" id="UP000501812">
    <property type="component" value="Chromosome"/>
</dbReference>
<evidence type="ECO:0000313" key="2">
    <source>
        <dbReference type="Proteomes" id="UP000501812"/>
    </source>
</evidence>